<dbReference type="EMBL" id="AMQN01028002">
    <property type="status" value="NOT_ANNOTATED_CDS"/>
    <property type="molecule type" value="Genomic_DNA"/>
</dbReference>
<keyword evidence="3" id="KW-1185">Reference proteome</keyword>
<dbReference type="HOGENOM" id="CLU_2711940_0_0_1"/>
<evidence type="ECO:0000313" key="3">
    <source>
        <dbReference type="Proteomes" id="UP000014760"/>
    </source>
</evidence>
<protein>
    <submittedName>
        <fullName evidence="1 2">Uncharacterized protein</fullName>
    </submittedName>
</protein>
<name>R7TSF7_CAPTE</name>
<accession>R7TSF7</accession>
<proteinExistence type="predicted"/>
<reference evidence="3" key="1">
    <citation type="submission" date="2012-12" db="EMBL/GenBank/DDBJ databases">
        <authorList>
            <person name="Hellsten U."/>
            <person name="Grimwood J."/>
            <person name="Chapman J.A."/>
            <person name="Shapiro H."/>
            <person name="Aerts A."/>
            <person name="Otillar R.P."/>
            <person name="Terry A.Y."/>
            <person name="Boore J.L."/>
            <person name="Simakov O."/>
            <person name="Marletaz F."/>
            <person name="Cho S.-J."/>
            <person name="Edsinger-Gonzales E."/>
            <person name="Havlak P."/>
            <person name="Kuo D.-H."/>
            <person name="Larsson T."/>
            <person name="Lv J."/>
            <person name="Arendt D."/>
            <person name="Savage R."/>
            <person name="Osoegawa K."/>
            <person name="de Jong P."/>
            <person name="Lindberg D.R."/>
            <person name="Seaver E.C."/>
            <person name="Weisblat D.A."/>
            <person name="Putnam N.H."/>
            <person name="Grigoriev I.V."/>
            <person name="Rokhsar D.S."/>
        </authorList>
    </citation>
    <scope>NUCLEOTIDE SEQUENCE</scope>
    <source>
        <strain evidence="3">I ESC-2004</strain>
    </source>
</reference>
<reference evidence="1 3" key="2">
    <citation type="journal article" date="2013" name="Nature">
        <title>Insights into bilaterian evolution from three spiralian genomes.</title>
        <authorList>
            <person name="Simakov O."/>
            <person name="Marletaz F."/>
            <person name="Cho S.J."/>
            <person name="Edsinger-Gonzales E."/>
            <person name="Havlak P."/>
            <person name="Hellsten U."/>
            <person name="Kuo D.H."/>
            <person name="Larsson T."/>
            <person name="Lv J."/>
            <person name="Arendt D."/>
            <person name="Savage R."/>
            <person name="Osoegawa K."/>
            <person name="de Jong P."/>
            <person name="Grimwood J."/>
            <person name="Chapman J.A."/>
            <person name="Shapiro H."/>
            <person name="Aerts A."/>
            <person name="Otillar R.P."/>
            <person name="Terry A.Y."/>
            <person name="Boore J.L."/>
            <person name="Grigoriev I.V."/>
            <person name="Lindberg D.R."/>
            <person name="Seaver E.C."/>
            <person name="Weisblat D.A."/>
            <person name="Putnam N.H."/>
            <person name="Rokhsar D.S."/>
        </authorList>
    </citation>
    <scope>NUCLEOTIDE SEQUENCE</scope>
    <source>
        <strain evidence="1 3">I ESC-2004</strain>
    </source>
</reference>
<evidence type="ECO:0000313" key="1">
    <source>
        <dbReference type="EMBL" id="ELT96594.1"/>
    </source>
</evidence>
<feature type="non-terminal residue" evidence="1">
    <location>
        <position position="1"/>
    </location>
</feature>
<dbReference type="AlphaFoldDB" id="R7TSF7"/>
<sequence>FTHHGPWQLEAYNFPNMRWINERNVAGLAQSSSQVFSYTHHGPWQLEAYNFTNMRWINERKVSMSSAPCHEME</sequence>
<dbReference type="Proteomes" id="UP000014760">
    <property type="component" value="Unassembled WGS sequence"/>
</dbReference>
<dbReference type="EMBL" id="KB308787">
    <property type="protein sequence ID" value="ELT96594.1"/>
    <property type="molecule type" value="Genomic_DNA"/>
</dbReference>
<reference evidence="2" key="3">
    <citation type="submission" date="2015-06" db="UniProtKB">
        <authorList>
            <consortium name="EnsemblMetazoa"/>
        </authorList>
    </citation>
    <scope>IDENTIFICATION</scope>
</reference>
<evidence type="ECO:0000313" key="2">
    <source>
        <dbReference type="EnsemblMetazoa" id="CapteP90891"/>
    </source>
</evidence>
<organism evidence="1">
    <name type="scientific">Capitella teleta</name>
    <name type="common">Polychaete worm</name>
    <dbReference type="NCBI Taxonomy" id="283909"/>
    <lineage>
        <taxon>Eukaryota</taxon>
        <taxon>Metazoa</taxon>
        <taxon>Spiralia</taxon>
        <taxon>Lophotrochozoa</taxon>
        <taxon>Annelida</taxon>
        <taxon>Polychaeta</taxon>
        <taxon>Sedentaria</taxon>
        <taxon>Scolecida</taxon>
        <taxon>Capitellidae</taxon>
        <taxon>Capitella</taxon>
    </lineage>
</organism>
<gene>
    <name evidence="1" type="ORF">CAPTEDRAFT_90891</name>
</gene>
<dbReference type="EnsemblMetazoa" id="CapteT90891">
    <property type="protein sequence ID" value="CapteP90891"/>
    <property type="gene ID" value="CapteG90891"/>
</dbReference>